<dbReference type="Pfam" id="PF04535">
    <property type="entry name" value="CASP_dom"/>
    <property type="match status" value="1"/>
</dbReference>
<dbReference type="InterPro" id="IPR006702">
    <property type="entry name" value="CASP_dom"/>
</dbReference>
<keyword evidence="3 7" id="KW-1003">Cell membrane</keyword>
<keyword evidence="10" id="KW-1185">Reference proteome</keyword>
<comment type="caution">
    <text evidence="7">Lacks conserved residue(s) required for the propagation of feature annotation.</text>
</comment>
<evidence type="ECO:0000256" key="5">
    <source>
        <dbReference type="ARBA" id="ARBA00022989"/>
    </source>
</evidence>
<comment type="caution">
    <text evidence="9">The sequence shown here is derived from an EMBL/GenBank/DDBJ whole genome shotgun (WGS) entry which is preliminary data.</text>
</comment>
<reference evidence="9 10" key="1">
    <citation type="journal article" date="2020" name="Mol. Plant">
        <title>The Chromosome-Based Rubber Tree Genome Provides New Insights into Spurge Genome Evolution and Rubber Biosynthesis.</title>
        <authorList>
            <person name="Liu J."/>
            <person name="Shi C."/>
            <person name="Shi C.C."/>
            <person name="Li W."/>
            <person name="Zhang Q.J."/>
            <person name="Zhang Y."/>
            <person name="Li K."/>
            <person name="Lu H.F."/>
            <person name="Shi C."/>
            <person name="Zhu S.T."/>
            <person name="Xiao Z.Y."/>
            <person name="Nan H."/>
            <person name="Yue Y."/>
            <person name="Zhu X.G."/>
            <person name="Wu Y."/>
            <person name="Hong X.N."/>
            <person name="Fan G.Y."/>
            <person name="Tong Y."/>
            <person name="Zhang D."/>
            <person name="Mao C.L."/>
            <person name="Liu Y.L."/>
            <person name="Hao S.J."/>
            <person name="Liu W.Q."/>
            <person name="Lv M.Q."/>
            <person name="Zhang H.B."/>
            <person name="Liu Y."/>
            <person name="Hu-Tang G.R."/>
            <person name="Wang J.P."/>
            <person name="Wang J.H."/>
            <person name="Sun Y.H."/>
            <person name="Ni S.B."/>
            <person name="Chen W.B."/>
            <person name="Zhang X.C."/>
            <person name="Jiao Y.N."/>
            <person name="Eichler E.E."/>
            <person name="Li G.H."/>
            <person name="Liu X."/>
            <person name="Gao L.Z."/>
        </authorList>
    </citation>
    <scope>NUCLEOTIDE SEQUENCE [LARGE SCALE GENOMIC DNA]</scope>
    <source>
        <strain evidence="10">cv. GT1</strain>
        <tissue evidence="9">Leaf</tissue>
    </source>
</reference>
<evidence type="ECO:0000256" key="7">
    <source>
        <dbReference type="RuleBase" id="RU361233"/>
    </source>
</evidence>
<dbReference type="AlphaFoldDB" id="A0A6A6LK37"/>
<organism evidence="9 10">
    <name type="scientific">Hevea brasiliensis</name>
    <name type="common">Para rubber tree</name>
    <name type="synonym">Siphonia brasiliensis</name>
    <dbReference type="NCBI Taxonomy" id="3981"/>
    <lineage>
        <taxon>Eukaryota</taxon>
        <taxon>Viridiplantae</taxon>
        <taxon>Streptophyta</taxon>
        <taxon>Embryophyta</taxon>
        <taxon>Tracheophyta</taxon>
        <taxon>Spermatophyta</taxon>
        <taxon>Magnoliopsida</taxon>
        <taxon>eudicotyledons</taxon>
        <taxon>Gunneridae</taxon>
        <taxon>Pentapetalae</taxon>
        <taxon>rosids</taxon>
        <taxon>fabids</taxon>
        <taxon>Malpighiales</taxon>
        <taxon>Euphorbiaceae</taxon>
        <taxon>Crotonoideae</taxon>
        <taxon>Micrandreae</taxon>
        <taxon>Hevea</taxon>
    </lineage>
</organism>
<gene>
    <name evidence="9" type="ORF">GH714_029710</name>
</gene>
<protein>
    <recommendedName>
        <fullName evidence="7">CASP-like protein</fullName>
    </recommendedName>
</protein>
<evidence type="ECO:0000256" key="1">
    <source>
        <dbReference type="ARBA" id="ARBA00004651"/>
    </source>
</evidence>
<dbReference type="Proteomes" id="UP000467840">
    <property type="component" value="Chromosome 4"/>
</dbReference>
<comment type="similarity">
    <text evidence="2 7">Belongs to the Casparian strip membrane proteins (CASP) family.</text>
</comment>
<accession>A0A6A6LK37</accession>
<evidence type="ECO:0000256" key="3">
    <source>
        <dbReference type="ARBA" id="ARBA00022475"/>
    </source>
</evidence>
<evidence type="ECO:0000256" key="6">
    <source>
        <dbReference type="ARBA" id="ARBA00023136"/>
    </source>
</evidence>
<evidence type="ECO:0000259" key="8">
    <source>
        <dbReference type="Pfam" id="PF04535"/>
    </source>
</evidence>
<keyword evidence="4 7" id="KW-0812">Transmembrane</keyword>
<evidence type="ECO:0000256" key="2">
    <source>
        <dbReference type="ARBA" id="ARBA00007651"/>
    </source>
</evidence>
<dbReference type="EMBL" id="JAAGAX010000010">
    <property type="protein sequence ID" value="KAF2301831.1"/>
    <property type="molecule type" value="Genomic_DNA"/>
</dbReference>
<keyword evidence="5 7" id="KW-1133">Transmembrane helix</keyword>
<proteinExistence type="inferred from homology"/>
<evidence type="ECO:0000313" key="9">
    <source>
        <dbReference type="EMBL" id="KAF2301831.1"/>
    </source>
</evidence>
<evidence type="ECO:0000256" key="4">
    <source>
        <dbReference type="ARBA" id="ARBA00022692"/>
    </source>
</evidence>
<comment type="subcellular location">
    <subcellularLocation>
        <location evidence="1 7">Cell membrane</location>
        <topology evidence="1 7">Multi-pass membrane protein</topology>
    </subcellularLocation>
</comment>
<keyword evidence="6 7" id="KW-0472">Membrane</keyword>
<name>A0A6A6LK37_HEVBR</name>
<dbReference type="GO" id="GO:0005886">
    <property type="term" value="C:plasma membrane"/>
    <property type="evidence" value="ECO:0007669"/>
    <property type="project" value="UniProtKB-SubCell"/>
</dbReference>
<comment type="subunit">
    <text evidence="7">Homodimer and heterodimers.</text>
</comment>
<sequence>METAAAKEMNTSSFQLKSLGFSYPSRVPNRSFFIAHVMFRVLAIAFTVASISVLVTSGQDVLVFGIRTMARYSYSSAFKCSSVWLLWAFTDPCLPSEPLSSSSTVYELFLPVLA</sequence>
<feature type="domain" description="Casparian strip membrane protein" evidence="8">
    <location>
        <begin position="31"/>
        <end position="81"/>
    </location>
</feature>
<evidence type="ECO:0000313" key="10">
    <source>
        <dbReference type="Proteomes" id="UP000467840"/>
    </source>
</evidence>
<feature type="transmembrane region" description="Helical" evidence="7">
    <location>
        <begin position="32"/>
        <end position="55"/>
    </location>
</feature>